<evidence type="ECO:0000256" key="1">
    <source>
        <dbReference type="ARBA" id="ARBA00003408"/>
    </source>
</evidence>
<evidence type="ECO:0000256" key="2">
    <source>
        <dbReference type="ARBA" id="ARBA00004651"/>
    </source>
</evidence>
<dbReference type="PANTHER" id="PTHR43298">
    <property type="entry name" value="MULTIDRUG RESISTANCE PROTEIN NORM-RELATED"/>
    <property type="match status" value="1"/>
</dbReference>
<dbReference type="PIRSF" id="PIRSF006603">
    <property type="entry name" value="DinF"/>
    <property type="match status" value="1"/>
</dbReference>
<dbReference type="HOGENOM" id="CLU_012893_5_0_9"/>
<keyword evidence="8 13" id="KW-0812">Transmembrane</keyword>
<keyword evidence="10" id="KW-0406">Ion transport</keyword>
<dbReference type="Proteomes" id="UP000004090">
    <property type="component" value="Unassembled WGS sequence"/>
</dbReference>
<dbReference type="InterPro" id="IPR048279">
    <property type="entry name" value="MdtK-like"/>
</dbReference>
<dbReference type="InterPro" id="IPR002528">
    <property type="entry name" value="MATE_fam"/>
</dbReference>
<dbReference type="PANTHER" id="PTHR43298:SF2">
    <property type="entry name" value="FMN_FAD EXPORTER YEEO-RELATED"/>
    <property type="match status" value="1"/>
</dbReference>
<feature type="transmembrane region" description="Helical" evidence="13">
    <location>
        <begin position="406"/>
        <end position="427"/>
    </location>
</feature>
<dbReference type="NCBIfam" id="TIGR00797">
    <property type="entry name" value="matE"/>
    <property type="match status" value="1"/>
</dbReference>
<feature type="transmembrane region" description="Helical" evidence="13">
    <location>
        <begin position="212"/>
        <end position="234"/>
    </location>
</feature>
<dbReference type="GO" id="GO:0015297">
    <property type="term" value="F:antiporter activity"/>
    <property type="evidence" value="ECO:0007669"/>
    <property type="project" value="UniProtKB-KW"/>
</dbReference>
<evidence type="ECO:0000256" key="6">
    <source>
        <dbReference type="ARBA" id="ARBA00022449"/>
    </source>
</evidence>
<gene>
    <name evidence="14" type="ORF">EUBDOL_01157</name>
</gene>
<feature type="transmembrane region" description="Helical" evidence="13">
    <location>
        <begin position="29"/>
        <end position="47"/>
    </location>
</feature>
<feature type="transmembrane region" description="Helical" evidence="13">
    <location>
        <begin position="255"/>
        <end position="281"/>
    </location>
</feature>
<dbReference type="AlphaFoldDB" id="A8RBQ7"/>
<evidence type="ECO:0000256" key="3">
    <source>
        <dbReference type="ARBA" id="ARBA00010199"/>
    </source>
</evidence>
<evidence type="ECO:0000256" key="8">
    <source>
        <dbReference type="ARBA" id="ARBA00022692"/>
    </source>
</evidence>
<feature type="transmembrane region" description="Helical" evidence="13">
    <location>
        <begin position="112"/>
        <end position="137"/>
    </location>
</feature>
<keyword evidence="9 13" id="KW-1133">Transmembrane helix</keyword>
<dbReference type="Pfam" id="PF01554">
    <property type="entry name" value="MatE"/>
    <property type="match status" value="2"/>
</dbReference>
<proteinExistence type="inferred from homology"/>
<protein>
    <recommendedName>
        <fullName evidence="4">Probable multidrug resistance protein NorM</fullName>
    </recommendedName>
    <alternativeName>
        <fullName evidence="12">Multidrug-efflux transporter</fullName>
    </alternativeName>
</protein>
<feature type="transmembrane region" description="Helical" evidence="13">
    <location>
        <begin position="301"/>
        <end position="323"/>
    </location>
</feature>
<keyword evidence="7" id="KW-1003">Cell membrane</keyword>
<name>A8RBQ7_9FIRM</name>
<dbReference type="GO" id="GO:0005886">
    <property type="term" value="C:plasma membrane"/>
    <property type="evidence" value="ECO:0007669"/>
    <property type="project" value="UniProtKB-SubCell"/>
</dbReference>
<keyword evidence="5" id="KW-0813">Transport</keyword>
<feature type="transmembrane region" description="Helical" evidence="13">
    <location>
        <begin position="77"/>
        <end position="100"/>
    </location>
</feature>
<dbReference type="CDD" id="cd13138">
    <property type="entry name" value="MATE_yoeA_like"/>
    <property type="match status" value="1"/>
</dbReference>
<evidence type="ECO:0000256" key="4">
    <source>
        <dbReference type="ARBA" id="ARBA00020268"/>
    </source>
</evidence>
<dbReference type="eggNOG" id="COG0534">
    <property type="taxonomic scope" value="Bacteria"/>
</dbReference>
<comment type="caution">
    <text evidence="14">The sequence shown here is derived from an EMBL/GenBank/DDBJ whole genome shotgun (WGS) entry which is preliminary data.</text>
</comment>
<dbReference type="EMBL" id="ABAW02000019">
    <property type="protein sequence ID" value="EDP11237.1"/>
    <property type="molecule type" value="Genomic_DNA"/>
</dbReference>
<dbReference type="GO" id="GO:0006811">
    <property type="term" value="P:monoatomic ion transport"/>
    <property type="evidence" value="ECO:0007669"/>
    <property type="project" value="UniProtKB-KW"/>
</dbReference>
<evidence type="ECO:0000313" key="15">
    <source>
        <dbReference type="Proteomes" id="UP000004090"/>
    </source>
</evidence>
<accession>A8RBQ7</accession>
<evidence type="ECO:0000256" key="13">
    <source>
        <dbReference type="SAM" id="Phobius"/>
    </source>
</evidence>
<evidence type="ECO:0000256" key="10">
    <source>
        <dbReference type="ARBA" id="ARBA00023065"/>
    </source>
</evidence>
<keyword evidence="11 13" id="KW-0472">Membrane</keyword>
<evidence type="ECO:0000313" key="14">
    <source>
        <dbReference type="EMBL" id="EDP11237.1"/>
    </source>
</evidence>
<keyword evidence="6" id="KW-0050">Antiport</keyword>
<dbReference type="InterPro" id="IPR050222">
    <property type="entry name" value="MATE_MdtK"/>
</dbReference>
<evidence type="ECO:0000256" key="12">
    <source>
        <dbReference type="ARBA" id="ARBA00031636"/>
    </source>
</evidence>
<evidence type="ECO:0000256" key="5">
    <source>
        <dbReference type="ARBA" id="ARBA00022448"/>
    </source>
</evidence>
<feature type="transmembrane region" description="Helical" evidence="13">
    <location>
        <begin position="185"/>
        <end position="206"/>
    </location>
</feature>
<reference evidence="14 15" key="2">
    <citation type="submission" date="2007-09" db="EMBL/GenBank/DDBJ databases">
        <authorList>
            <person name="Fulton L."/>
            <person name="Clifton S."/>
            <person name="Fulton B."/>
            <person name="Xu J."/>
            <person name="Minx P."/>
            <person name="Pepin K.H."/>
            <person name="Johnson M."/>
            <person name="Thiruvilangam P."/>
            <person name="Bhonagiri V."/>
            <person name="Nash W.E."/>
            <person name="Mardis E.R."/>
            <person name="Wilson R.K."/>
        </authorList>
    </citation>
    <scope>NUCLEOTIDE SEQUENCE [LARGE SCALE GENOMIC DNA]</scope>
    <source>
        <strain evidence="14 15">DSM 3991</strain>
    </source>
</reference>
<dbReference type="STRING" id="428127.EUBDOL_01157"/>
<evidence type="ECO:0000256" key="7">
    <source>
        <dbReference type="ARBA" id="ARBA00022475"/>
    </source>
</evidence>
<feature type="transmembrane region" description="Helical" evidence="13">
    <location>
        <begin position="335"/>
        <end position="359"/>
    </location>
</feature>
<feature type="transmembrane region" description="Helical" evidence="13">
    <location>
        <begin position="433"/>
        <end position="453"/>
    </location>
</feature>
<comment type="subcellular location">
    <subcellularLocation>
        <location evidence="2">Cell membrane</location>
        <topology evidence="2">Multi-pass membrane protein</topology>
    </subcellularLocation>
</comment>
<evidence type="ECO:0000256" key="11">
    <source>
        <dbReference type="ARBA" id="ARBA00023136"/>
    </source>
</evidence>
<sequence>MEGLHSFFVERGFYMEAVEKKQNDMTSGVIWKHIVYFAMPLFLGNLFQQLYNTADSLIVGNFLGSNALAAVSSSGNLIFLMIGFFNGIALGAGVVIARYFGARQYDKLQDAMHTTVAFGLVTSVVLTILGVWSAPWLLELMDTPLNVMPESVSYFRVYFMGSLGMVMYNIFVGILQAVGDSKHPLYYLVISSIVNIILDILFVAVFHWGVGAAALATILSQFVSAFLCMVQLLRSKSVYRMELAKIRFHKDAMKLIIRYGLPSGLQNSIIAIANVVVQSNINAFGEMAMAGCGAFSKIEGFAFLPVTSFTMALTTFVGQNLGASQYERTRKGAKFGILCSMILAEIIGILIFIFAPVLIAAFNNEPQVVLYGTQRARYAALFFCLLSYSHCVSAILRGAGKSMVPMLVMLVCWCLIRVSFLEIVGAFYPHIDIVYWVYPLTWTLSSIVFFIYYQKADWLHGFGGRA</sequence>
<feature type="transmembrane region" description="Helical" evidence="13">
    <location>
        <begin position="157"/>
        <end position="178"/>
    </location>
</feature>
<comment type="similarity">
    <text evidence="3">Belongs to the multi antimicrobial extrusion (MATE) (TC 2.A.66.1) family.</text>
</comment>
<feature type="transmembrane region" description="Helical" evidence="13">
    <location>
        <begin position="379"/>
        <end position="399"/>
    </location>
</feature>
<reference evidence="14 15" key="1">
    <citation type="submission" date="2007-09" db="EMBL/GenBank/DDBJ databases">
        <title>Draft genome sequence of Eubacterium dolichum (DSM 3991).</title>
        <authorList>
            <person name="Sudarsanam P."/>
            <person name="Ley R."/>
            <person name="Guruge J."/>
            <person name="Turnbaugh P.J."/>
            <person name="Mahowald M."/>
            <person name="Liep D."/>
            <person name="Gordon J."/>
        </authorList>
    </citation>
    <scope>NUCLEOTIDE SEQUENCE [LARGE SCALE GENOMIC DNA]</scope>
    <source>
        <strain evidence="14 15">DSM 3991</strain>
    </source>
</reference>
<organism evidence="14 15">
    <name type="scientific">Amedibacillus dolichus DSM 3991</name>
    <dbReference type="NCBI Taxonomy" id="428127"/>
    <lineage>
        <taxon>Bacteria</taxon>
        <taxon>Bacillati</taxon>
        <taxon>Bacillota</taxon>
        <taxon>Erysipelotrichia</taxon>
        <taxon>Erysipelotrichales</taxon>
        <taxon>Erysipelotrichaceae</taxon>
        <taxon>Amedibacillus</taxon>
    </lineage>
</organism>
<comment type="function">
    <text evidence="1">Multidrug efflux pump.</text>
</comment>
<evidence type="ECO:0000256" key="9">
    <source>
        <dbReference type="ARBA" id="ARBA00022989"/>
    </source>
</evidence>
<dbReference type="GO" id="GO:0042910">
    <property type="term" value="F:xenobiotic transmembrane transporter activity"/>
    <property type="evidence" value="ECO:0007669"/>
    <property type="project" value="InterPro"/>
</dbReference>